<dbReference type="GO" id="GO:0005829">
    <property type="term" value="C:cytosol"/>
    <property type="evidence" value="ECO:0007669"/>
    <property type="project" value="TreeGrafter"/>
</dbReference>
<accession>T1BXB3</accession>
<dbReference type="AlphaFoldDB" id="T1BXB3"/>
<comment type="caution">
    <text evidence="6">The sequence shown here is derived from an EMBL/GenBank/DDBJ whole genome shotgun (WGS) entry which is preliminary data.</text>
</comment>
<evidence type="ECO:0000259" key="5">
    <source>
        <dbReference type="SMART" id="SM00838"/>
    </source>
</evidence>
<reference evidence="6" key="2">
    <citation type="journal article" date="2014" name="ISME J.">
        <title>Microbial stratification in low pH oxic and suboxic macroscopic growths along an acid mine drainage.</title>
        <authorList>
            <person name="Mendez-Garcia C."/>
            <person name="Mesa V."/>
            <person name="Sprenger R.R."/>
            <person name="Richter M."/>
            <person name="Diez M.S."/>
            <person name="Solano J."/>
            <person name="Bargiela R."/>
            <person name="Golyshina O.V."/>
            <person name="Manteca A."/>
            <person name="Ramos J.L."/>
            <person name="Gallego J.R."/>
            <person name="Llorente I."/>
            <person name="Martins Dos Santos V.A."/>
            <person name="Jensen O.N."/>
            <person name="Pelaez A.I."/>
            <person name="Sanchez J."/>
            <person name="Ferrer M."/>
        </authorList>
    </citation>
    <scope>NUCLEOTIDE SEQUENCE</scope>
</reference>
<dbReference type="InterPro" id="IPR014721">
    <property type="entry name" value="Ribsml_uS5_D2-typ_fold_subgr"/>
</dbReference>
<feature type="non-terminal residue" evidence="6">
    <location>
        <position position="101"/>
    </location>
</feature>
<dbReference type="GO" id="GO:1990904">
    <property type="term" value="C:ribonucleoprotein complex"/>
    <property type="evidence" value="ECO:0007669"/>
    <property type="project" value="TreeGrafter"/>
</dbReference>
<evidence type="ECO:0000313" key="6">
    <source>
        <dbReference type="EMBL" id="EQD74532.1"/>
    </source>
</evidence>
<dbReference type="SMART" id="SM00838">
    <property type="entry name" value="EFG_C"/>
    <property type="match status" value="1"/>
</dbReference>
<dbReference type="InterPro" id="IPR035647">
    <property type="entry name" value="EFG_III/V"/>
</dbReference>
<dbReference type="InterPro" id="IPR005517">
    <property type="entry name" value="Transl_elong_EFG/EF2_IV"/>
</dbReference>
<dbReference type="GO" id="GO:0003746">
    <property type="term" value="F:translation elongation factor activity"/>
    <property type="evidence" value="ECO:0007669"/>
    <property type="project" value="UniProtKB-KW"/>
</dbReference>
<proteinExistence type="predicted"/>
<evidence type="ECO:0000256" key="3">
    <source>
        <dbReference type="ARBA" id="ARBA00022741"/>
    </source>
</evidence>
<dbReference type="Pfam" id="PF03764">
    <property type="entry name" value="EFG_IV"/>
    <property type="match status" value="1"/>
</dbReference>
<evidence type="ECO:0000256" key="2">
    <source>
        <dbReference type="ARBA" id="ARBA00022490"/>
    </source>
</evidence>
<dbReference type="CDD" id="cd01514">
    <property type="entry name" value="Elongation_Factor_C"/>
    <property type="match status" value="1"/>
</dbReference>
<dbReference type="EMBL" id="AUZY01001566">
    <property type="protein sequence ID" value="EQD74532.1"/>
    <property type="molecule type" value="Genomic_DNA"/>
</dbReference>
<dbReference type="SUPFAM" id="SSF54980">
    <property type="entry name" value="EF-G C-terminal domain-like"/>
    <property type="match status" value="1"/>
</dbReference>
<dbReference type="InterPro" id="IPR000640">
    <property type="entry name" value="EFG_V-like"/>
</dbReference>
<dbReference type="GO" id="GO:0005525">
    <property type="term" value="F:GTP binding"/>
    <property type="evidence" value="ECO:0007669"/>
    <property type="project" value="UniProtKB-KW"/>
</dbReference>
<keyword evidence="6" id="KW-0251">Elongation factor</keyword>
<evidence type="ECO:0000256" key="1">
    <source>
        <dbReference type="ARBA" id="ARBA00017891"/>
    </source>
</evidence>
<reference evidence="6" key="1">
    <citation type="submission" date="2013-08" db="EMBL/GenBank/DDBJ databases">
        <authorList>
            <person name="Mendez C."/>
            <person name="Richter M."/>
            <person name="Ferrer M."/>
            <person name="Sanchez J."/>
        </authorList>
    </citation>
    <scope>NUCLEOTIDE SEQUENCE</scope>
</reference>
<dbReference type="GO" id="GO:0003924">
    <property type="term" value="F:GTPase activity"/>
    <property type="evidence" value="ECO:0007669"/>
    <property type="project" value="TreeGrafter"/>
</dbReference>
<dbReference type="SUPFAM" id="SSF54211">
    <property type="entry name" value="Ribosomal protein S5 domain 2-like"/>
    <property type="match status" value="1"/>
</dbReference>
<dbReference type="Gene3D" id="3.30.230.10">
    <property type="match status" value="1"/>
</dbReference>
<gene>
    <name evidence="6" type="ORF">B1B_02617</name>
</gene>
<keyword evidence="6" id="KW-0648">Protein biosynthesis</keyword>
<dbReference type="PANTHER" id="PTHR42908">
    <property type="entry name" value="TRANSLATION ELONGATION FACTOR-RELATED"/>
    <property type="match status" value="1"/>
</dbReference>
<keyword evidence="2" id="KW-0963">Cytoplasm</keyword>
<sequence length="101" mass="11075">RVFGLKIRLVDAKLHEDSIHRGPAQTIPAARSGIYGAMCLGERMLLEPFQKVTVNVPQEVLAGATRELQRRRGEILDMTSVGDLQTVIAKVPVAEMFGFAS</sequence>
<feature type="non-terminal residue" evidence="6">
    <location>
        <position position="1"/>
    </location>
</feature>
<keyword evidence="4" id="KW-0342">GTP-binding</keyword>
<feature type="domain" description="Elongation factor EFG" evidence="5">
    <location>
        <begin position="44"/>
        <end position="101"/>
    </location>
</feature>
<dbReference type="PANTHER" id="PTHR42908:SF3">
    <property type="entry name" value="ELONGATION FACTOR-LIKE GTPASE 1"/>
    <property type="match status" value="1"/>
</dbReference>
<organism evidence="6">
    <name type="scientific">mine drainage metagenome</name>
    <dbReference type="NCBI Taxonomy" id="410659"/>
    <lineage>
        <taxon>unclassified sequences</taxon>
        <taxon>metagenomes</taxon>
        <taxon>ecological metagenomes</taxon>
    </lineage>
</organism>
<keyword evidence="3" id="KW-0547">Nucleotide-binding</keyword>
<protein>
    <recommendedName>
        <fullName evidence="1">Elongation factor 2</fullName>
    </recommendedName>
</protein>
<dbReference type="Pfam" id="PF00679">
    <property type="entry name" value="EFG_C"/>
    <property type="match status" value="1"/>
</dbReference>
<dbReference type="InterPro" id="IPR020568">
    <property type="entry name" value="Ribosomal_Su5_D2-typ_SF"/>
</dbReference>
<evidence type="ECO:0000256" key="4">
    <source>
        <dbReference type="ARBA" id="ARBA00023134"/>
    </source>
</evidence>
<dbReference type="Gene3D" id="3.30.70.240">
    <property type="match status" value="1"/>
</dbReference>
<name>T1BXB3_9ZZZZ</name>